<dbReference type="KEGG" id="scn:Solca_0575"/>
<evidence type="ECO:0000256" key="2">
    <source>
        <dbReference type="ARBA" id="ARBA00022803"/>
    </source>
</evidence>
<evidence type="ECO:0000313" key="5">
    <source>
        <dbReference type="EMBL" id="AFD05705.1"/>
    </source>
</evidence>
<dbReference type="SMART" id="SM00028">
    <property type="entry name" value="TPR"/>
    <property type="match status" value="4"/>
</dbReference>
<dbReference type="AlphaFoldDB" id="H8KP68"/>
<dbReference type="Proteomes" id="UP000007590">
    <property type="component" value="Chromosome"/>
</dbReference>
<dbReference type="Pfam" id="PF13414">
    <property type="entry name" value="TPR_11"/>
    <property type="match status" value="1"/>
</dbReference>
<feature type="chain" id="PRO_5003615131" evidence="4">
    <location>
        <begin position="20"/>
        <end position="346"/>
    </location>
</feature>
<reference evidence="5" key="1">
    <citation type="submission" date="2012-02" db="EMBL/GenBank/DDBJ databases">
        <title>The complete genome of Solitalea canadensis DSM 3403.</title>
        <authorList>
            <consortium name="US DOE Joint Genome Institute (JGI-PGF)"/>
            <person name="Lucas S."/>
            <person name="Copeland A."/>
            <person name="Lapidus A."/>
            <person name="Glavina del Rio T."/>
            <person name="Dalin E."/>
            <person name="Tice H."/>
            <person name="Bruce D."/>
            <person name="Goodwin L."/>
            <person name="Pitluck S."/>
            <person name="Peters L."/>
            <person name="Ovchinnikova G."/>
            <person name="Lu M."/>
            <person name="Kyrpides N."/>
            <person name="Mavromatis K."/>
            <person name="Ivanova N."/>
            <person name="Brettin T."/>
            <person name="Detter J.C."/>
            <person name="Han C."/>
            <person name="Larimer F."/>
            <person name="Land M."/>
            <person name="Hauser L."/>
            <person name="Markowitz V."/>
            <person name="Cheng J.-F."/>
            <person name="Hugenholtz P."/>
            <person name="Woyke T."/>
            <person name="Wu D."/>
            <person name="Spring S."/>
            <person name="Schroeder M."/>
            <person name="Kopitz M."/>
            <person name="Brambilla E."/>
            <person name="Klenk H.-P."/>
            <person name="Eisen J.A."/>
        </authorList>
    </citation>
    <scope>NUCLEOTIDE SEQUENCE</scope>
    <source>
        <strain evidence="5">DSM 3403</strain>
    </source>
</reference>
<dbReference type="Pfam" id="PF13181">
    <property type="entry name" value="TPR_8"/>
    <property type="match status" value="2"/>
</dbReference>
<name>H8KP68_SOLCM</name>
<dbReference type="PANTHER" id="PTHR44186:SF1">
    <property type="entry name" value="BARDET-BIEDL SYNDROME 4 PROTEIN"/>
    <property type="match status" value="1"/>
</dbReference>
<dbReference type="EMBL" id="CP003349">
    <property type="protein sequence ID" value="AFD05705.1"/>
    <property type="molecule type" value="Genomic_DNA"/>
</dbReference>
<sequence length="346" mass="39835">MKKLFLFFLLCSFSIFSFGQTQNIDTLINRGIRMHDNGDYTGALKSYGEALKIDSKSTAVLYEIAYTYHAIKDYDKTISYCNKVLELPFSEDTDDAYLLIGNSLDLADKPKEAVEIYKKALTKVKPTYLLYYNLAVTYYGMEQYENTEVELQNALKLNPQHASSHLLLSKAMEKKGNRVKTLLALYNFLLLEPTSERAVNAFVRLETLRKEGVKKESEKNITITLSNSNDEFSAAELMLSMSQASNLAEINKGKTAGQLFFENTKSFFATLSELKKEQSNFWWNFYVDFFSDMQKKNHTETFCYFISLANEDANSTTDSEAKVWLTSHDQSITDFDNWYEKVVRQF</sequence>
<evidence type="ECO:0000256" key="4">
    <source>
        <dbReference type="SAM" id="SignalP"/>
    </source>
</evidence>
<keyword evidence="6" id="KW-1185">Reference proteome</keyword>
<accession>H8KP68</accession>
<gene>
    <name evidence="5" type="ordered locus">Solca_0575</name>
</gene>
<proteinExistence type="predicted"/>
<dbReference type="STRING" id="929556.Solca_0575"/>
<feature type="repeat" description="TPR" evidence="3">
    <location>
        <begin position="128"/>
        <end position="161"/>
    </location>
</feature>
<keyword evidence="4" id="KW-0732">Signal</keyword>
<feature type="repeat" description="TPR" evidence="3">
    <location>
        <begin position="24"/>
        <end position="57"/>
    </location>
</feature>
<dbReference type="PANTHER" id="PTHR44186">
    <property type="match status" value="1"/>
</dbReference>
<feature type="signal peptide" evidence="4">
    <location>
        <begin position="1"/>
        <end position="19"/>
    </location>
</feature>
<evidence type="ECO:0000313" key="6">
    <source>
        <dbReference type="Proteomes" id="UP000007590"/>
    </source>
</evidence>
<dbReference type="eggNOG" id="COG0457">
    <property type="taxonomic scope" value="Bacteria"/>
</dbReference>
<keyword evidence="2 3" id="KW-0802">TPR repeat</keyword>
<dbReference type="Gene3D" id="1.25.40.10">
    <property type="entry name" value="Tetratricopeptide repeat domain"/>
    <property type="match status" value="2"/>
</dbReference>
<dbReference type="OrthoDB" id="9771112at2"/>
<evidence type="ECO:0000256" key="1">
    <source>
        <dbReference type="ARBA" id="ARBA00022737"/>
    </source>
</evidence>
<dbReference type="InterPro" id="IPR019734">
    <property type="entry name" value="TPR_rpt"/>
</dbReference>
<dbReference type="InterPro" id="IPR011990">
    <property type="entry name" value="TPR-like_helical_dom_sf"/>
</dbReference>
<evidence type="ECO:0000256" key="3">
    <source>
        <dbReference type="PROSITE-ProRule" id="PRU00339"/>
    </source>
</evidence>
<keyword evidence="1" id="KW-0677">Repeat</keyword>
<organism evidence="5 6">
    <name type="scientific">Solitalea canadensis (strain ATCC 29591 / DSM 3403 / JCM 21819 / LMG 8368 / NBRC 15130 / NCIMB 12057 / USAM 9D)</name>
    <name type="common">Flexibacter canadensis</name>
    <dbReference type="NCBI Taxonomy" id="929556"/>
    <lineage>
        <taxon>Bacteria</taxon>
        <taxon>Pseudomonadati</taxon>
        <taxon>Bacteroidota</taxon>
        <taxon>Sphingobacteriia</taxon>
        <taxon>Sphingobacteriales</taxon>
        <taxon>Sphingobacteriaceae</taxon>
        <taxon>Solitalea</taxon>
    </lineage>
</organism>
<protein>
    <submittedName>
        <fullName evidence="5">Tetratricopeptide repeat protein</fullName>
    </submittedName>
</protein>
<dbReference type="HOGENOM" id="CLU_063845_0_0_10"/>
<dbReference type="RefSeq" id="WP_014678933.1">
    <property type="nucleotide sequence ID" value="NC_017770.1"/>
</dbReference>
<dbReference type="PROSITE" id="PS50005">
    <property type="entry name" value="TPR"/>
    <property type="match status" value="2"/>
</dbReference>
<dbReference type="SUPFAM" id="SSF48452">
    <property type="entry name" value="TPR-like"/>
    <property type="match status" value="1"/>
</dbReference>